<keyword evidence="3" id="KW-1185">Reference proteome</keyword>
<evidence type="ECO:0000259" key="1">
    <source>
        <dbReference type="PROSITE" id="PS51729"/>
    </source>
</evidence>
<dbReference type="RefSeq" id="WP_097061676.1">
    <property type="nucleotide sequence ID" value="NZ_BMLC01000004.1"/>
</dbReference>
<dbReference type="PANTHER" id="PTHR31435">
    <property type="entry name" value="PROTEIN NATD1"/>
    <property type="match status" value="1"/>
</dbReference>
<dbReference type="Gene3D" id="3.40.630.30">
    <property type="match status" value="1"/>
</dbReference>
<protein>
    <recommendedName>
        <fullName evidence="1">N-acetyltransferase domain-containing protein</fullName>
    </recommendedName>
</protein>
<dbReference type="PROSITE" id="PS51729">
    <property type="entry name" value="GNAT_YJDJ"/>
    <property type="match status" value="1"/>
</dbReference>
<dbReference type="InterPro" id="IPR031165">
    <property type="entry name" value="GNAT_YJDJ"/>
</dbReference>
<evidence type="ECO:0000313" key="3">
    <source>
        <dbReference type="Proteomes" id="UP000219440"/>
    </source>
</evidence>
<gene>
    <name evidence="2" type="ORF">SAMN06296378_2625</name>
</gene>
<dbReference type="PANTHER" id="PTHR31435:SF10">
    <property type="entry name" value="BSR4717 PROTEIN"/>
    <property type="match status" value="1"/>
</dbReference>
<organism evidence="2 3">
    <name type="scientific">Salinibacterium xinjiangense</name>
    <dbReference type="NCBI Taxonomy" id="386302"/>
    <lineage>
        <taxon>Bacteria</taxon>
        <taxon>Bacillati</taxon>
        <taxon>Actinomycetota</taxon>
        <taxon>Actinomycetes</taxon>
        <taxon>Micrococcales</taxon>
        <taxon>Microbacteriaceae</taxon>
        <taxon>Salinibacterium</taxon>
    </lineage>
</organism>
<dbReference type="AlphaFoldDB" id="A0A2C9A1C5"/>
<name>A0A2C9A1C5_9MICO</name>
<dbReference type="SUPFAM" id="SSF55729">
    <property type="entry name" value="Acyl-CoA N-acyltransferases (Nat)"/>
    <property type="match status" value="1"/>
</dbReference>
<sequence>MTTEVQQDTKMNRFELLVDSASVGEIDYRVHDNTIVLTHTEIDPARRETGLGGELVRGALNLIRADTDYRVVPSCPFAAEWISEHPEYDDLLSR</sequence>
<dbReference type="EMBL" id="OCST01000005">
    <property type="protein sequence ID" value="SOE72814.1"/>
    <property type="molecule type" value="Genomic_DNA"/>
</dbReference>
<feature type="domain" description="N-acetyltransferase" evidence="1">
    <location>
        <begin position="6"/>
        <end position="93"/>
    </location>
</feature>
<dbReference type="Proteomes" id="UP000219440">
    <property type="component" value="Unassembled WGS sequence"/>
</dbReference>
<evidence type="ECO:0000313" key="2">
    <source>
        <dbReference type="EMBL" id="SOE72814.1"/>
    </source>
</evidence>
<dbReference type="OrthoDB" id="5405911at2"/>
<dbReference type="Pfam" id="PF14542">
    <property type="entry name" value="Acetyltransf_CG"/>
    <property type="match status" value="1"/>
</dbReference>
<accession>A0A2C9A1C5</accession>
<proteinExistence type="predicted"/>
<dbReference type="InterPro" id="IPR016181">
    <property type="entry name" value="Acyl_CoA_acyltransferase"/>
</dbReference>
<reference evidence="2 3" key="1">
    <citation type="submission" date="2017-09" db="EMBL/GenBank/DDBJ databases">
        <authorList>
            <person name="Ehlers B."/>
            <person name="Leendertz F.H."/>
        </authorList>
    </citation>
    <scope>NUCLEOTIDE SEQUENCE [LARGE SCALE GENOMIC DNA]</scope>
    <source>
        <strain evidence="2 3">CGMCC 1.05381</strain>
    </source>
</reference>
<dbReference type="InterPro" id="IPR045057">
    <property type="entry name" value="Gcn5-rel_NAT"/>
</dbReference>